<gene>
    <name evidence="7" type="ORF">B4N89_05245</name>
</gene>
<comment type="catalytic activity">
    <reaction evidence="4">
        <text>chorismate + L-glutamine = anthranilate + pyruvate + L-glutamate + H(+)</text>
        <dbReference type="Rhea" id="RHEA:21732"/>
        <dbReference type="ChEBI" id="CHEBI:15361"/>
        <dbReference type="ChEBI" id="CHEBI:15378"/>
        <dbReference type="ChEBI" id="CHEBI:16567"/>
        <dbReference type="ChEBI" id="CHEBI:29748"/>
        <dbReference type="ChEBI" id="CHEBI:29985"/>
        <dbReference type="ChEBI" id="CHEBI:58359"/>
        <dbReference type="EC" id="4.1.3.27"/>
    </reaction>
</comment>
<name>A0A1T3NUA6_9ACTN</name>
<dbReference type="GO" id="GO:0000162">
    <property type="term" value="P:L-tryptophan biosynthetic process"/>
    <property type="evidence" value="ECO:0007669"/>
    <property type="project" value="TreeGrafter"/>
</dbReference>
<evidence type="ECO:0000256" key="2">
    <source>
        <dbReference type="ARBA" id="ARBA00022962"/>
    </source>
</evidence>
<dbReference type="InterPro" id="IPR029062">
    <property type="entry name" value="Class_I_gatase-like"/>
</dbReference>
<dbReference type="PRINTS" id="PR00097">
    <property type="entry name" value="ANTSNTHASEII"/>
</dbReference>
<reference evidence="7 8" key="1">
    <citation type="submission" date="2017-03" db="EMBL/GenBank/DDBJ databases">
        <title>Draft genome sequence of Streptomyces scabrisporus NF3, endophyte isolated from Amphipterygium adstringens.</title>
        <authorList>
            <person name="Vazquez M."/>
            <person name="Ceapa C.D."/>
            <person name="Rodriguez Luna D."/>
            <person name="Sanchez Esquivel S."/>
        </authorList>
    </citation>
    <scope>NUCLEOTIDE SEQUENCE [LARGE SCALE GENOMIC DNA]</scope>
    <source>
        <strain evidence="7 8">NF3</strain>
    </source>
</reference>
<dbReference type="InterPro" id="IPR005801">
    <property type="entry name" value="ADC_synthase"/>
</dbReference>
<comment type="caution">
    <text evidence="7">The sequence shown here is derived from an EMBL/GenBank/DDBJ whole genome shotgun (WGS) entry which is preliminary data.</text>
</comment>
<evidence type="ECO:0000313" key="7">
    <source>
        <dbReference type="EMBL" id="OPC80429.1"/>
    </source>
</evidence>
<dbReference type="Gene3D" id="3.60.120.10">
    <property type="entry name" value="Anthranilate synthase"/>
    <property type="match status" value="1"/>
</dbReference>
<dbReference type="CDD" id="cd01743">
    <property type="entry name" value="GATase1_Anthranilate_Synthase"/>
    <property type="match status" value="1"/>
</dbReference>
<evidence type="ECO:0000256" key="3">
    <source>
        <dbReference type="ARBA" id="ARBA00023239"/>
    </source>
</evidence>
<dbReference type="RefSeq" id="WP_078974688.1">
    <property type="nucleotide sequence ID" value="NZ_MWQN01000001.1"/>
</dbReference>
<dbReference type="EMBL" id="MWQN01000001">
    <property type="protein sequence ID" value="OPC80429.1"/>
    <property type="molecule type" value="Genomic_DNA"/>
</dbReference>
<dbReference type="Gene3D" id="3.40.50.880">
    <property type="match status" value="1"/>
</dbReference>
<proteinExistence type="predicted"/>
<dbReference type="SUPFAM" id="SSF56322">
    <property type="entry name" value="ADC synthase"/>
    <property type="match status" value="1"/>
</dbReference>
<evidence type="ECO:0000256" key="4">
    <source>
        <dbReference type="ARBA" id="ARBA00047683"/>
    </source>
</evidence>
<keyword evidence="2" id="KW-0315">Glutamine amidotransferase</keyword>
<feature type="domain" description="Chorismate-utilising enzyme C-terminal" evidence="6">
    <location>
        <begin position="130"/>
        <end position="388"/>
    </location>
</feature>
<dbReference type="Pfam" id="PF00425">
    <property type="entry name" value="Chorismate_bind"/>
    <property type="match status" value="1"/>
</dbReference>
<dbReference type="OrthoDB" id="8594609at2"/>
<protein>
    <recommendedName>
        <fullName evidence="1">anthranilate synthase</fullName>
        <ecNumber evidence="1">4.1.3.27</ecNumber>
    </recommendedName>
</protein>
<feature type="domain" description="Glutamine amidotransferase" evidence="5">
    <location>
        <begin position="447"/>
        <end position="624"/>
    </location>
</feature>
<dbReference type="GO" id="GO:0004049">
    <property type="term" value="F:anthranilate synthase activity"/>
    <property type="evidence" value="ECO:0007669"/>
    <property type="project" value="UniProtKB-EC"/>
</dbReference>
<dbReference type="AlphaFoldDB" id="A0A1T3NUA6"/>
<organism evidence="7 8">
    <name type="scientific">Embleya scabrispora</name>
    <dbReference type="NCBI Taxonomy" id="159449"/>
    <lineage>
        <taxon>Bacteria</taxon>
        <taxon>Bacillati</taxon>
        <taxon>Actinomycetota</taxon>
        <taxon>Actinomycetes</taxon>
        <taxon>Kitasatosporales</taxon>
        <taxon>Streptomycetaceae</taxon>
        <taxon>Embleya</taxon>
    </lineage>
</organism>
<dbReference type="InterPro" id="IPR017926">
    <property type="entry name" value="GATASE"/>
</dbReference>
<dbReference type="InterPro" id="IPR019999">
    <property type="entry name" value="Anth_synth_I-like"/>
</dbReference>
<dbReference type="EC" id="4.1.3.27" evidence="1"/>
<dbReference type="InterPro" id="IPR015890">
    <property type="entry name" value="Chorismate_C"/>
</dbReference>
<dbReference type="PANTHER" id="PTHR11236:SF49">
    <property type="entry name" value="ANTHRANILATE SYNTHASE COMPONENT 1"/>
    <property type="match status" value="1"/>
</dbReference>
<dbReference type="STRING" id="159449.B4N89_05245"/>
<keyword evidence="8" id="KW-1185">Reference proteome</keyword>
<sequence>MSRTPPAEDSARALLERVLAADPPPFALLYRPTVTAGDRVEILTGDIGVVERVADIPIPDSPSGPAGPDVLALLPYRQLAERGLPAPDDGAPLVTLTVREQATLSRADVLGRLPDAEIDWTDGHFDIDDDAYAALVADVLTDEISAGEGANFVLKRRFLADITDYTPATAAAFLRRLLAHESGAYWTFLVHTGARTLVGASPELHLSLRRGVAVMNPISGTYRYPTSGPTLTGVMDFLHDRKETYELYMVVDEELKMMSRVCDRGVRVVGPFLKEMARLAHTEYFIEGRTDRDIREVLRTTLFAPTVTGSPVESAARVIARYEPEGRGYYSGVLALFGRDGAGRHTLDSSILIRTADIDASGRMAIAVGATLVRDSQPAAEVAETWVKANGLLGAPRSAPAPARSLGGHARVRAALRERNTDLARFWLDGPGSDAGEFPSLAGRHVLVIDAEDAFTAMIAHQLRSLGLRVSVRGYDQPYSFADHDLVVMGPGPGDPLDHGDPRIVRLHDGIKQLLAERLPFLAVCLSHQVLSHQLGLDLRRRATPHQGVQKNIELFGRPERVGFYNSFVARSAFDRAYLPDVGPVEICREDGVNEVHALRGPHFAGVQFHAESVLTRDGARILGTLIADVLDAGQHRATVSTPGAEGVHP</sequence>
<keyword evidence="3" id="KW-0456">Lyase</keyword>
<evidence type="ECO:0000259" key="6">
    <source>
        <dbReference type="Pfam" id="PF00425"/>
    </source>
</evidence>
<accession>A0A1T3NUA6</accession>
<dbReference type="PRINTS" id="PR00096">
    <property type="entry name" value="GATASE"/>
</dbReference>
<evidence type="ECO:0000313" key="8">
    <source>
        <dbReference type="Proteomes" id="UP000190037"/>
    </source>
</evidence>
<dbReference type="SUPFAM" id="SSF52317">
    <property type="entry name" value="Class I glutamine amidotransferase-like"/>
    <property type="match status" value="1"/>
</dbReference>
<dbReference type="InterPro" id="IPR006221">
    <property type="entry name" value="TrpG/PapA_dom"/>
</dbReference>
<dbReference type="PANTHER" id="PTHR11236">
    <property type="entry name" value="AMINOBENZOATE/ANTHRANILATE SYNTHASE"/>
    <property type="match status" value="1"/>
</dbReference>
<evidence type="ECO:0000256" key="1">
    <source>
        <dbReference type="ARBA" id="ARBA00012266"/>
    </source>
</evidence>
<evidence type="ECO:0000259" key="5">
    <source>
        <dbReference type="Pfam" id="PF00117"/>
    </source>
</evidence>
<dbReference type="Proteomes" id="UP000190037">
    <property type="component" value="Unassembled WGS sequence"/>
</dbReference>
<dbReference type="Pfam" id="PF00117">
    <property type="entry name" value="GATase"/>
    <property type="match status" value="1"/>
</dbReference>
<dbReference type="PROSITE" id="PS51273">
    <property type="entry name" value="GATASE_TYPE_1"/>
    <property type="match status" value="1"/>
</dbReference>